<dbReference type="Proteomes" id="UP001501842">
    <property type="component" value="Unassembled WGS sequence"/>
</dbReference>
<comment type="caution">
    <text evidence="7">The sequence shown here is derived from an EMBL/GenBank/DDBJ whole genome shotgun (WGS) entry which is preliminary data.</text>
</comment>
<dbReference type="PIRSF" id="PIRSF000538">
    <property type="entry name" value="GlpK"/>
    <property type="match status" value="1"/>
</dbReference>
<keyword evidence="2 4" id="KW-0808">Transferase</keyword>
<dbReference type="InterPro" id="IPR018485">
    <property type="entry name" value="FGGY_C"/>
</dbReference>
<dbReference type="PROSITE" id="PS00445">
    <property type="entry name" value="FGGY_KINASES_2"/>
    <property type="match status" value="1"/>
</dbReference>
<dbReference type="InterPro" id="IPR018484">
    <property type="entry name" value="FGGY_N"/>
</dbReference>
<name>A0ABP6H4Z0_9ACTN</name>
<reference evidence="8" key="1">
    <citation type="journal article" date="2019" name="Int. J. Syst. Evol. Microbiol.">
        <title>The Global Catalogue of Microorganisms (GCM) 10K type strain sequencing project: providing services to taxonomists for standard genome sequencing and annotation.</title>
        <authorList>
            <consortium name="The Broad Institute Genomics Platform"/>
            <consortium name="The Broad Institute Genome Sequencing Center for Infectious Disease"/>
            <person name="Wu L."/>
            <person name="Ma J."/>
        </authorList>
    </citation>
    <scope>NUCLEOTIDE SEQUENCE [LARGE SCALE GENOMIC DNA]</scope>
    <source>
        <strain evidence="8">JCM 8201</strain>
    </source>
</reference>
<keyword evidence="3 4" id="KW-0418">Kinase</keyword>
<evidence type="ECO:0000259" key="6">
    <source>
        <dbReference type="Pfam" id="PF02782"/>
    </source>
</evidence>
<dbReference type="Pfam" id="PF02782">
    <property type="entry name" value="FGGY_C"/>
    <property type="match status" value="1"/>
</dbReference>
<dbReference type="Pfam" id="PF00370">
    <property type="entry name" value="FGGY_N"/>
    <property type="match status" value="1"/>
</dbReference>
<dbReference type="PANTHER" id="PTHR43095">
    <property type="entry name" value="SUGAR KINASE"/>
    <property type="match status" value="1"/>
</dbReference>
<dbReference type="SUPFAM" id="SSF53067">
    <property type="entry name" value="Actin-like ATPase domain"/>
    <property type="match status" value="2"/>
</dbReference>
<protein>
    <submittedName>
        <fullName evidence="7">FGGY-family carbohydrate kinase</fullName>
    </submittedName>
</protein>
<evidence type="ECO:0000313" key="7">
    <source>
        <dbReference type="EMBL" id="GAA2736361.1"/>
    </source>
</evidence>
<dbReference type="GO" id="GO:0016301">
    <property type="term" value="F:kinase activity"/>
    <property type="evidence" value="ECO:0007669"/>
    <property type="project" value="UniProtKB-KW"/>
</dbReference>
<evidence type="ECO:0000256" key="3">
    <source>
        <dbReference type="ARBA" id="ARBA00022777"/>
    </source>
</evidence>
<dbReference type="RefSeq" id="WP_344456087.1">
    <property type="nucleotide sequence ID" value="NZ_BAAATZ010000032.1"/>
</dbReference>
<comment type="similarity">
    <text evidence="1 4">Belongs to the FGGY kinase family.</text>
</comment>
<dbReference type="InterPro" id="IPR050406">
    <property type="entry name" value="FGGY_Carb_Kinase"/>
</dbReference>
<organism evidence="7 8">
    <name type="scientific">Actinocorallia aurantiaca</name>
    <dbReference type="NCBI Taxonomy" id="46204"/>
    <lineage>
        <taxon>Bacteria</taxon>
        <taxon>Bacillati</taxon>
        <taxon>Actinomycetota</taxon>
        <taxon>Actinomycetes</taxon>
        <taxon>Streptosporangiales</taxon>
        <taxon>Thermomonosporaceae</taxon>
        <taxon>Actinocorallia</taxon>
    </lineage>
</organism>
<evidence type="ECO:0000256" key="1">
    <source>
        <dbReference type="ARBA" id="ARBA00009156"/>
    </source>
</evidence>
<dbReference type="InterPro" id="IPR043129">
    <property type="entry name" value="ATPase_NBD"/>
</dbReference>
<evidence type="ECO:0000259" key="5">
    <source>
        <dbReference type="Pfam" id="PF00370"/>
    </source>
</evidence>
<sequence length="489" mass="51079">MGAICVDVGTSVIKAVGYDRRGAETAVARSRAEVRRPAPDRAEQDMHEVWAAVAATVREARAALGPAETVDFVAVTAQGDGAWPVDAAGDPTGPAILWNDGRAAAVVDRWAAAGLPERAFRVGGNPTFPGLPHAILTWLREHEPERLETAAACLTCGGWVFSRLTGRIAVDSSDASAPFLDLRTRRYSPELISLFGMEWAAPLLPEPVEHDGRVAALSAEAAASLDLPAGTPVVLAPYDIATTAFGVGAIEPGRACGILGTTLCTETMVVEPPLDGEPVGVTLALDTGYLRAFPTLAGADVLHWACRTLGVPGPEALAELAARSEPGAGGLTFLPYLSPAGERVPFTDPAARGTIVGLTLNHGPEHLARAVFEGLSLVVRDCLTAIGGRTDDLRVCGGGAANDFWAGLIADVTGLPVHRSADREVGARGAYFTGLVATGAFTGLAEAARALVRLRDTFEPDPDRAGVYHDKFAGFRALRAGVPPWERNS</sequence>
<dbReference type="PANTHER" id="PTHR43095:SF3">
    <property type="entry name" value="L-XYLULOSE_3-KETO-L-GULONATE KINASE"/>
    <property type="match status" value="1"/>
</dbReference>
<feature type="domain" description="Carbohydrate kinase FGGY C-terminal" evidence="6">
    <location>
        <begin position="297"/>
        <end position="437"/>
    </location>
</feature>
<evidence type="ECO:0000256" key="2">
    <source>
        <dbReference type="ARBA" id="ARBA00022679"/>
    </source>
</evidence>
<gene>
    <name evidence="7" type="ORF">GCM10010439_63250</name>
</gene>
<keyword evidence="8" id="KW-1185">Reference proteome</keyword>
<feature type="domain" description="Carbohydrate kinase FGGY N-terminal" evidence="5">
    <location>
        <begin position="4"/>
        <end position="246"/>
    </location>
</feature>
<proteinExistence type="inferred from homology"/>
<dbReference type="EMBL" id="BAAATZ010000032">
    <property type="protein sequence ID" value="GAA2736361.1"/>
    <property type="molecule type" value="Genomic_DNA"/>
</dbReference>
<accession>A0ABP6H4Z0</accession>
<evidence type="ECO:0000256" key="4">
    <source>
        <dbReference type="RuleBase" id="RU003733"/>
    </source>
</evidence>
<dbReference type="Gene3D" id="3.30.420.40">
    <property type="match status" value="2"/>
</dbReference>
<dbReference type="InterPro" id="IPR018483">
    <property type="entry name" value="Carb_kinase_FGGY_CS"/>
</dbReference>
<evidence type="ECO:0000313" key="8">
    <source>
        <dbReference type="Proteomes" id="UP001501842"/>
    </source>
</evidence>
<dbReference type="InterPro" id="IPR000577">
    <property type="entry name" value="Carb_kinase_FGGY"/>
</dbReference>